<accession>A0ACC6ACE2</accession>
<proteinExistence type="predicted"/>
<reference evidence="1" key="1">
    <citation type="submission" date="2022-05" db="EMBL/GenBank/DDBJ databases">
        <title>Comparative Genomics of Spacecraft Associated Microbes.</title>
        <authorList>
            <person name="Tran M.T."/>
            <person name="Wright A."/>
            <person name="Seuylemezian A."/>
            <person name="Eisen J."/>
            <person name="Coil D."/>
        </authorList>
    </citation>
    <scope>NUCLEOTIDE SEQUENCE</scope>
    <source>
        <strain evidence="1">FAIRING 10M-2.2</strain>
    </source>
</reference>
<evidence type="ECO:0000313" key="2">
    <source>
        <dbReference type="Proteomes" id="UP001202289"/>
    </source>
</evidence>
<dbReference type="EMBL" id="JAMBOP010000031">
    <property type="protein sequence ID" value="MCM3737919.1"/>
    <property type="molecule type" value="Genomic_DNA"/>
</dbReference>
<gene>
    <name evidence="1" type="ORF">M3215_19550</name>
</gene>
<name>A0ACC6ACE2_9BACI</name>
<evidence type="ECO:0000313" key="1">
    <source>
        <dbReference type="EMBL" id="MCM3737919.1"/>
    </source>
</evidence>
<protein>
    <submittedName>
        <fullName evidence="1">Amino acid deaminase/aldolase</fullName>
    </submittedName>
</protein>
<keyword evidence="2" id="KW-1185">Reference proteome</keyword>
<sequence>MDRRTFQGISMPCAFLNEDALERNIQSIIQLHKGKRVRIASKSLRSVPVMKKILQSHSCFQGIMCYSPAEVLFLIEQGFDDLLLGYPVWDEEALQKISILTKQGYKITCMVDCEEHILYLEQIALQVEGTFRICFDIDMSSRFFGFHFGVKRSPLRTAEQVLQVADRVLQSSCLKIDGVMGYEAQIAGVGDNVPKQILQNKVVSYLKRRSVREVTKRRGFIVQALRQKGISLRFVNGGGTGSIKTTVQDESVTEITVGSAFYSPLLFDYYKDIAFEPAVGFVLPIVRQPEPHVYTCLGGGYIASGTTGKDKQPQPYMPNGAKLLPLEGAGEVQTPVYYEGTDQLKIGEGIVFRHSKAGELCESFSSLYRISDGEVVGEYRTYRGDGECFL</sequence>
<organism evidence="1 2">
    <name type="scientific">Bacillus cytotoxicus</name>
    <dbReference type="NCBI Taxonomy" id="580165"/>
    <lineage>
        <taxon>Bacteria</taxon>
        <taxon>Bacillati</taxon>
        <taxon>Bacillota</taxon>
        <taxon>Bacilli</taxon>
        <taxon>Bacillales</taxon>
        <taxon>Bacillaceae</taxon>
        <taxon>Bacillus</taxon>
        <taxon>Bacillus cereus group</taxon>
    </lineage>
</organism>
<comment type="caution">
    <text evidence="1">The sequence shown here is derived from an EMBL/GenBank/DDBJ whole genome shotgun (WGS) entry which is preliminary data.</text>
</comment>
<dbReference type="Proteomes" id="UP001202289">
    <property type="component" value="Unassembled WGS sequence"/>
</dbReference>